<dbReference type="RefSeq" id="WP_203366760.1">
    <property type="nucleotide sequence ID" value="NZ_WSFT01000037.1"/>
</dbReference>
<protein>
    <submittedName>
        <fullName evidence="2">Isochorismatase family protein</fullName>
    </submittedName>
</protein>
<accession>A0A942V092</accession>
<gene>
    <name evidence="2" type="ORF">GOQ27_10070</name>
</gene>
<dbReference type="InterPro" id="IPR036380">
    <property type="entry name" value="Isochorismatase-like_sf"/>
</dbReference>
<evidence type="ECO:0000313" key="3">
    <source>
        <dbReference type="Proteomes" id="UP000724672"/>
    </source>
</evidence>
<name>A0A942V092_9FIRM</name>
<sequence>MFKKIEFVGVETNVCVLSNAVIVKNIFPDSEIIIYKSLCTSSNLDLHKKALDIMTSLQMKVRS</sequence>
<dbReference type="EMBL" id="WSFT01000037">
    <property type="protein sequence ID" value="MBS4538812.1"/>
    <property type="molecule type" value="Genomic_DNA"/>
</dbReference>
<dbReference type="AlphaFoldDB" id="A0A942V092"/>
<organism evidence="2 3">
    <name type="scientific">Anaeromonas frigoriresistens</name>
    <dbReference type="NCBI Taxonomy" id="2683708"/>
    <lineage>
        <taxon>Bacteria</taxon>
        <taxon>Bacillati</taxon>
        <taxon>Bacillota</taxon>
        <taxon>Tissierellia</taxon>
        <taxon>Tissierellales</taxon>
        <taxon>Thermohalobacteraceae</taxon>
        <taxon>Anaeromonas</taxon>
    </lineage>
</organism>
<dbReference type="InterPro" id="IPR000868">
    <property type="entry name" value="Isochorismatase-like_dom"/>
</dbReference>
<proteinExistence type="predicted"/>
<dbReference type="SUPFAM" id="SSF52499">
    <property type="entry name" value="Isochorismatase-like hydrolases"/>
    <property type="match status" value="1"/>
</dbReference>
<dbReference type="Pfam" id="PF00857">
    <property type="entry name" value="Isochorismatase"/>
    <property type="match status" value="1"/>
</dbReference>
<dbReference type="Proteomes" id="UP000724672">
    <property type="component" value="Unassembled WGS sequence"/>
</dbReference>
<evidence type="ECO:0000259" key="1">
    <source>
        <dbReference type="Pfam" id="PF00857"/>
    </source>
</evidence>
<dbReference type="Gene3D" id="3.40.50.850">
    <property type="entry name" value="Isochorismatase-like"/>
    <property type="match status" value="1"/>
</dbReference>
<comment type="caution">
    <text evidence="2">The sequence shown here is derived from an EMBL/GenBank/DDBJ whole genome shotgun (WGS) entry which is preliminary data.</text>
</comment>
<evidence type="ECO:0000313" key="2">
    <source>
        <dbReference type="EMBL" id="MBS4538812.1"/>
    </source>
</evidence>
<keyword evidence="3" id="KW-1185">Reference proteome</keyword>
<reference evidence="2" key="1">
    <citation type="submission" date="2019-12" db="EMBL/GenBank/DDBJ databases">
        <title>Clostridiaceae gen. nov. sp. nov., isolated from sediment in Xinjiang, China.</title>
        <authorList>
            <person name="Zhang R."/>
        </authorList>
    </citation>
    <scope>NUCLEOTIDE SEQUENCE</scope>
    <source>
        <strain evidence="2">D2Q-11</strain>
    </source>
</reference>
<feature type="domain" description="Isochorismatase-like" evidence="1">
    <location>
        <begin position="3"/>
        <end position="57"/>
    </location>
</feature>